<organism evidence="1 2">
    <name type="scientific">Adineta steineri</name>
    <dbReference type="NCBI Taxonomy" id="433720"/>
    <lineage>
        <taxon>Eukaryota</taxon>
        <taxon>Metazoa</taxon>
        <taxon>Spiralia</taxon>
        <taxon>Gnathifera</taxon>
        <taxon>Rotifera</taxon>
        <taxon>Eurotatoria</taxon>
        <taxon>Bdelloidea</taxon>
        <taxon>Adinetida</taxon>
        <taxon>Adinetidae</taxon>
        <taxon>Adineta</taxon>
    </lineage>
</organism>
<dbReference type="SUPFAM" id="SSF51735">
    <property type="entry name" value="NAD(P)-binding Rossmann-fold domains"/>
    <property type="match status" value="1"/>
</dbReference>
<dbReference type="Pfam" id="PF00106">
    <property type="entry name" value="adh_short"/>
    <property type="match status" value="1"/>
</dbReference>
<comment type="caution">
    <text evidence="1">The sequence shown here is derived from an EMBL/GenBank/DDBJ whole genome shotgun (WGS) entry which is preliminary data.</text>
</comment>
<dbReference type="Gene3D" id="3.40.50.720">
    <property type="entry name" value="NAD(P)-binding Rossmann-like Domain"/>
    <property type="match status" value="1"/>
</dbReference>
<protein>
    <submittedName>
        <fullName evidence="1">Uncharacterized protein</fullName>
    </submittedName>
</protein>
<dbReference type="AlphaFoldDB" id="A0A820BLC5"/>
<dbReference type="EMBL" id="CAJOAY010009393">
    <property type="protein sequence ID" value="CAF4203318.1"/>
    <property type="molecule type" value="Genomic_DNA"/>
</dbReference>
<sequence length="114" mass="12754">MGSFGKPLPDRNRLAYSTSKTAVNMMTVQFDMEFRTENWNIKINSVNPGPAKTYMTNNKEGYPPPTQAARAIVCGATLPHDGPSGVFFDPENNKIPCKLLVRRKNLNQSWLIPV</sequence>
<gene>
    <name evidence="1" type="ORF">OKA104_LOCUS41109</name>
</gene>
<proteinExistence type="predicted"/>
<dbReference type="InterPro" id="IPR036291">
    <property type="entry name" value="NAD(P)-bd_dom_sf"/>
</dbReference>
<dbReference type="Proteomes" id="UP000663881">
    <property type="component" value="Unassembled WGS sequence"/>
</dbReference>
<accession>A0A820BLC5</accession>
<dbReference type="InterPro" id="IPR002347">
    <property type="entry name" value="SDR_fam"/>
</dbReference>
<evidence type="ECO:0000313" key="2">
    <source>
        <dbReference type="Proteomes" id="UP000663881"/>
    </source>
</evidence>
<name>A0A820BLC5_9BILA</name>
<reference evidence="1" key="1">
    <citation type="submission" date="2021-02" db="EMBL/GenBank/DDBJ databases">
        <authorList>
            <person name="Nowell W R."/>
        </authorList>
    </citation>
    <scope>NUCLEOTIDE SEQUENCE</scope>
</reference>
<evidence type="ECO:0000313" key="1">
    <source>
        <dbReference type="EMBL" id="CAF4203318.1"/>
    </source>
</evidence>